<dbReference type="AlphaFoldDB" id="A0A6G2BAE1"/>
<evidence type="ECO:0000256" key="4">
    <source>
        <dbReference type="ARBA" id="ARBA00023136"/>
    </source>
</evidence>
<accession>A0A6G2BAE1</accession>
<dbReference type="GO" id="GO:0016020">
    <property type="term" value="C:membrane"/>
    <property type="evidence" value="ECO:0007669"/>
    <property type="project" value="UniProtKB-SubCell"/>
</dbReference>
<keyword evidence="8" id="KW-1185">Reference proteome</keyword>
<evidence type="ECO:0000256" key="1">
    <source>
        <dbReference type="ARBA" id="ARBA00004141"/>
    </source>
</evidence>
<evidence type="ECO:0000313" key="7">
    <source>
        <dbReference type="EMBL" id="MTE19241.1"/>
    </source>
</evidence>
<feature type="transmembrane region" description="Helical" evidence="6">
    <location>
        <begin position="171"/>
        <end position="192"/>
    </location>
</feature>
<dbReference type="EMBL" id="WIXO01000001">
    <property type="protein sequence ID" value="MTE19241.1"/>
    <property type="molecule type" value="Genomic_DNA"/>
</dbReference>
<comment type="caution">
    <text evidence="7">The sequence shown here is derived from an EMBL/GenBank/DDBJ whole genome shotgun (WGS) entry which is preliminary data.</text>
</comment>
<name>A0A6G2BAE1_9ACTN</name>
<dbReference type="InterPro" id="IPR032808">
    <property type="entry name" value="DoxX"/>
</dbReference>
<feature type="transmembrane region" description="Helical" evidence="6">
    <location>
        <begin position="228"/>
        <end position="249"/>
    </location>
</feature>
<evidence type="ECO:0000256" key="6">
    <source>
        <dbReference type="SAM" id="Phobius"/>
    </source>
</evidence>
<sequence>MSCQTSERDRTVRATVHGSAPTLSVSPHPPPTEAPHEVPFAPRPARAAPGALLPRSRSPPVNRERDVLVPDDPRGETHRPAVPGRTGTAAAGPDHPDVRHRHHSYAPTAPTALTALAAFHRRHSLTVLRVCVGALFLWFGATKFLPGAGTAEDMATRVMSELTLGRVPAELSQPLLATLEVLIGVGLVTGLLPRLTLLVFFGHMAGTFTALVVLPAETWNGVALPTLAGQYVIKNIVLVAAGLTIAAHAPRPTATTGRAAERRNGGRGGGRGGGAGTGRPAGP</sequence>
<dbReference type="Pfam" id="PF07681">
    <property type="entry name" value="DoxX"/>
    <property type="match status" value="1"/>
</dbReference>
<reference evidence="7 8" key="1">
    <citation type="submission" date="2019-11" db="EMBL/GenBank/DDBJ databases">
        <authorList>
            <person name="Yuan L."/>
        </authorList>
    </citation>
    <scope>NUCLEOTIDE SEQUENCE [LARGE SCALE GENOMIC DNA]</scope>
    <source>
        <strain evidence="7 8">TRM43335</strain>
    </source>
</reference>
<keyword evidence="4 6" id="KW-0472">Membrane</keyword>
<evidence type="ECO:0000256" key="5">
    <source>
        <dbReference type="SAM" id="MobiDB-lite"/>
    </source>
</evidence>
<evidence type="ECO:0000313" key="8">
    <source>
        <dbReference type="Proteomes" id="UP000473014"/>
    </source>
</evidence>
<feature type="region of interest" description="Disordered" evidence="5">
    <location>
        <begin position="251"/>
        <end position="283"/>
    </location>
</feature>
<feature type="region of interest" description="Disordered" evidence="5">
    <location>
        <begin position="1"/>
        <end position="96"/>
    </location>
</feature>
<evidence type="ECO:0000256" key="3">
    <source>
        <dbReference type="ARBA" id="ARBA00022989"/>
    </source>
</evidence>
<feature type="compositionally biased region" description="Basic and acidic residues" evidence="5">
    <location>
        <begin position="62"/>
        <end position="79"/>
    </location>
</feature>
<dbReference type="Proteomes" id="UP000473014">
    <property type="component" value="Unassembled WGS sequence"/>
</dbReference>
<dbReference type="OrthoDB" id="265224at2"/>
<feature type="compositionally biased region" description="Basic and acidic residues" evidence="5">
    <location>
        <begin position="1"/>
        <end position="12"/>
    </location>
</feature>
<keyword evidence="2 6" id="KW-0812">Transmembrane</keyword>
<feature type="compositionally biased region" description="Gly residues" evidence="5">
    <location>
        <begin position="266"/>
        <end position="283"/>
    </location>
</feature>
<proteinExistence type="predicted"/>
<gene>
    <name evidence="7" type="ORF">F0L17_08895</name>
</gene>
<protein>
    <submittedName>
        <fullName evidence="7">DoxX family membrane protein</fullName>
    </submittedName>
</protein>
<keyword evidence="3 6" id="KW-1133">Transmembrane helix</keyword>
<organism evidence="7 8">
    <name type="scientific">Streptomyces taklimakanensis</name>
    <dbReference type="NCBI Taxonomy" id="2569853"/>
    <lineage>
        <taxon>Bacteria</taxon>
        <taxon>Bacillati</taxon>
        <taxon>Actinomycetota</taxon>
        <taxon>Actinomycetes</taxon>
        <taxon>Kitasatosporales</taxon>
        <taxon>Streptomycetaceae</taxon>
        <taxon>Streptomyces</taxon>
    </lineage>
</organism>
<feature type="compositionally biased region" description="Low complexity" evidence="5">
    <location>
        <begin position="39"/>
        <end position="56"/>
    </location>
</feature>
<evidence type="ECO:0000256" key="2">
    <source>
        <dbReference type="ARBA" id="ARBA00022692"/>
    </source>
</evidence>
<feature type="transmembrane region" description="Helical" evidence="6">
    <location>
        <begin position="127"/>
        <end position="151"/>
    </location>
</feature>
<feature type="transmembrane region" description="Helical" evidence="6">
    <location>
        <begin position="197"/>
        <end position="216"/>
    </location>
</feature>
<comment type="subcellular location">
    <subcellularLocation>
        <location evidence="1">Membrane</location>
        <topology evidence="1">Multi-pass membrane protein</topology>
    </subcellularLocation>
</comment>